<keyword evidence="16" id="KW-1185">Reference proteome</keyword>
<dbReference type="GO" id="GO:0005524">
    <property type="term" value="F:ATP binding"/>
    <property type="evidence" value="ECO:0007669"/>
    <property type="project" value="UniProtKB-UniRule"/>
</dbReference>
<dbReference type="SUPFAM" id="SSF50677">
    <property type="entry name" value="ValRS/IleRS/LeuRS editing domain"/>
    <property type="match status" value="1"/>
</dbReference>
<dbReference type="OrthoDB" id="9810365at2"/>
<dbReference type="CDD" id="cd00812">
    <property type="entry name" value="LeuRS_core"/>
    <property type="match status" value="1"/>
</dbReference>
<comment type="catalytic activity">
    <reaction evidence="8 9">
        <text>tRNA(Leu) + L-leucine + ATP = L-leucyl-tRNA(Leu) + AMP + diphosphate</text>
        <dbReference type="Rhea" id="RHEA:11688"/>
        <dbReference type="Rhea" id="RHEA-COMP:9613"/>
        <dbReference type="Rhea" id="RHEA-COMP:9622"/>
        <dbReference type="ChEBI" id="CHEBI:30616"/>
        <dbReference type="ChEBI" id="CHEBI:33019"/>
        <dbReference type="ChEBI" id="CHEBI:57427"/>
        <dbReference type="ChEBI" id="CHEBI:78442"/>
        <dbReference type="ChEBI" id="CHEBI:78494"/>
        <dbReference type="ChEBI" id="CHEBI:456215"/>
        <dbReference type="EC" id="6.1.1.4"/>
    </reaction>
</comment>
<evidence type="ECO:0000256" key="1">
    <source>
        <dbReference type="ARBA" id="ARBA00005594"/>
    </source>
</evidence>
<dbReference type="Pfam" id="PF13603">
    <property type="entry name" value="tRNA-synt_1_2"/>
    <property type="match status" value="1"/>
</dbReference>
<dbReference type="Proteomes" id="UP000236723">
    <property type="component" value="Unassembled WGS sequence"/>
</dbReference>
<dbReference type="AlphaFoldDB" id="A0A1H6CQ12"/>
<dbReference type="GO" id="GO:0006429">
    <property type="term" value="P:leucyl-tRNA aminoacylation"/>
    <property type="evidence" value="ECO:0007669"/>
    <property type="project" value="UniProtKB-UniRule"/>
</dbReference>
<organism evidence="15 16">
    <name type="scientific">Thermomonospora echinospora</name>
    <dbReference type="NCBI Taxonomy" id="1992"/>
    <lineage>
        <taxon>Bacteria</taxon>
        <taxon>Bacillati</taxon>
        <taxon>Actinomycetota</taxon>
        <taxon>Actinomycetes</taxon>
        <taxon>Streptosporangiales</taxon>
        <taxon>Thermomonosporaceae</taxon>
        <taxon>Thermomonospora</taxon>
    </lineage>
</organism>
<keyword evidence="6 9" id="KW-0648">Protein biosynthesis</keyword>
<dbReference type="Pfam" id="PF09334">
    <property type="entry name" value="tRNA-synt_1g"/>
    <property type="match status" value="1"/>
</dbReference>
<evidence type="ECO:0000259" key="11">
    <source>
        <dbReference type="Pfam" id="PF00133"/>
    </source>
</evidence>
<dbReference type="RefSeq" id="WP_103939939.1">
    <property type="nucleotide sequence ID" value="NZ_FNVO01000010.1"/>
</dbReference>
<dbReference type="PANTHER" id="PTHR43740:SF2">
    <property type="entry name" value="LEUCINE--TRNA LIGASE, MITOCHONDRIAL"/>
    <property type="match status" value="1"/>
</dbReference>
<dbReference type="PRINTS" id="PR00985">
    <property type="entry name" value="TRNASYNTHLEU"/>
</dbReference>
<feature type="domain" description="Methionyl/Valyl/Leucyl/Isoleucyl-tRNA synthetase anticodon-binding" evidence="12">
    <location>
        <begin position="662"/>
        <end position="777"/>
    </location>
</feature>
<dbReference type="Gene3D" id="1.10.730.10">
    <property type="entry name" value="Isoleucyl-tRNA Synthetase, Domain 1"/>
    <property type="match status" value="2"/>
</dbReference>
<dbReference type="EMBL" id="FNVO01000010">
    <property type="protein sequence ID" value="SEG74546.1"/>
    <property type="molecule type" value="Genomic_DNA"/>
</dbReference>
<dbReference type="Pfam" id="PF00133">
    <property type="entry name" value="tRNA-synt_1"/>
    <property type="match status" value="1"/>
</dbReference>
<keyword evidence="3 9" id="KW-0436">Ligase</keyword>
<evidence type="ECO:0000256" key="6">
    <source>
        <dbReference type="ARBA" id="ARBA00022917"/>
    </source>
</evidence>
<dbReference type="InterPro" id="IPR014729">
    <property type="entry name" value="Rossmann-like_a/b/a_fold"/>
</dbReference>
<comment type="caution">
    <text evidence="9">Lacks conserved residue(s) required for the propagation of feature annotation.</text>
</comment>
<protein>
    <recommendedName>
        <fullName evidence="9">Leucine--tRNA ligase</fullName>
        <ecNumber evidence="9">6.1.1.4</ecNumber>
    </recommendedName>
    <alternativeName>
        <fullName evidence="9">Leucyl-tRNA synthetase</fullName>
        <shortName evidence="9">LeuRS</shortName>
    </alternativeName>
</protein>
<evidence type="ECO:0000313" key="16">
    <source>
        <dbReference type="Proteomes" id="UP000236723"/>
    </source>
</evidence>
<dbReference type="NCBIfam" id="TIGR00396">
    <property type="entry name" value="leuS_bact"/>
    <property type="match status" value="1"/>
</dbReference>
<dbReference type="InterPro" id="IPR002300">
    <property type="entry name" value="aa-tRNA-synth_Ia"/>
</dbReference>
<dbReference type="InterPro" id="IPR015413">
    <property type="entry name" value="Methionyl/Leucyl_tRNA_Synth"/>
</dbReference>
<dbReference type="EC" id="6.1.1.4" evidence="9"/>
<dbReference type="SUPFAM" id="SSF47323">
    <property type="entry name" value="Anticodon-binding domain of a subclass of class I aminoacyl-tRNA synthetases"/>
    <property type="match status" value="1"/>
</dbReference>
<evidence type="ECO:0000256" key="2">
    <source>
        <dbReference type="ARBA" id="ARBA00022490"/>
    </source>
</evidence>
<evidence type="ECO:0000256" key="10">
    <source>
        <dbReference type="RuleBase" id="RU363035"/>
    </source>
</evidence>
<evidence type="ECO:0000256" key="7">
    <source>
        <dbReference type="ARBA" id="ARBA00023146"/>
    </source>
</evidence>
<dbReference type="SUPFAM" id="SSF52374">
    <property type="entry name" value="Nucleotidylyl transferase"/>
    <property type="match status" value="1"/>
</dbReference>
<evidence type="ECO:0000256" key="8">
    <source>
        <dbReference type="ARBA" id="ARBA00047469"/>
    </source>
</evidence>
<dbReference type="PANTHER" id="PTHR43740">
    <property type="entry name" value="LEUCYL-TRNA SYNTHETASE"/>
    <property type="match status" value="1"/>
</dbReference>
<dbReference type="InterPro" id="IPR001412">
    <property type="entry name" value="aa-tRNA-synth_I_CS"/>
</dbReference>
<dbReference type="InterPro" id="IPR009008">
    <property type="entry name" value="Val/Leu/Ile-tRNA-synth_edit"/>
</dbReference>
<feature type="short sequence motif" description="'KMSKS' region" evidence="9">
    <location>
        <begin position="591"/>
        <end position="595"/>
    </location>
</feature>
<dbReference type="FunFam" id="1.10.730.10:FF:000002">
    <property type="entry name" value="Leucine--tRNA ligase"/>
    <property type="match status" value="1"/>
</dbReference>
<keyword evidence="5 9" id="KW-0067">ATP-binding</keyword>
<dbReference type="GO" id="GO:0004823">
    <property type="term" value="F:leucine-tRNA ligase activity"/>
    <property type="evidence" value="ECO:0007669"/>
    <property type="project" value="UniProtKB-UniRule"/>
</dbReference>
<evidence type="ECO:0000259" key="13">
    <source>
        <dbReference type="Pfam" id="PF09334"/>
    </source>
</evidence>
<sequence>MASTDESAEHASHEYETKWLRVWSERPPVRFDISRADPVTKVYNLVEFPYPSAEGLHVGHVYTYCGADALGRYLSMNGRHVFQPMGFDSFGIHTENYALKIGEHPKSVTDRATANYRRQLGRVGANWAWDVELRTDDPAYYRWTQWIFLKLYEAGLAEKREAPVIWCPSCLTVLAFEQVDGNRCERCGTEVTTKVMKQWFLRITAYADKLLDTLDDLDWPELSKRLQREWMGRSTGADVVFEVQGDPEVRLTAFTTRVDTLFGVTFVAVAPEHDYVKTLIERAANGVEVAEYVAEVAQRVGADRYTNIGGSGRPGIVTDVMAVHPLTGRQVPIVVADYVLAGYGTGVVMGVPAHDERDHRFAETLGLPIVTVVAAPEGEGVTDGAYPGEGALVASEEFTGMGSAEARTAIAAELQARKLGGAVTRYRLQDWLVSRQRYWGSPIPIIYCDRCGTVPVPESDLPVELPEVAEVRPTGTGLSPLAAVPEFVNTECPSCGGEATRETDVFDTFVESSWYFLRYPSRDHTEGPWDPEVTARMLPVDIYAGGREHTTRHHLYARFVTRALYDLGLVPFPEPFKRLRLHGLLIKDGAKMSKSRGNVVNPDEYIDRVGADSLRTYLLFCGPWEEGGDFTDRGLHGIVRFNGRLGALVRTATSGGPGADMRRIDRAVYKVGKDIERLKFNTAIAEIMSLTNWLRDERKRMTADQWDQARRTLVLLIAPFEPFLAEELWEYLGGDYSVHQQRWPAYDPRALVEDEVELPIQINGKARGTVVVPADSAQDDVVAAALKVNSVVDALGGATPRRVVYIPRKIVNLVV</sequence>
<keyword evidence="4 9" id="KW-0547">Nucleotide-binding</keyword>
<dbReference type="GO" id="GO:0002161">
    <property type="term" value="F:aminoacyl-tRNA deacylase activity"/>
    <property type="evidence" value="ECO:0007669"/>
    <property type="project" value="InterPro"/>
</dbReference>
<feature type="domain" description="Methionyl/Leucyl tRNA synthetase" evidence="13">
    <location>
        <begin position="48"/>
        <end position="191"/>
    </location>
</feature>
<evidence type="ECO:0000256" key="9">
    <source>
        <dbReference type="HAMAP-Rule" id="MF_00049"/>
    </source>
</evidence>
<accession>A0A1H6CQ12</accession>
<reference evidence="16" key="1">
    <citation type="submission" date="2016-10" db="EMBL/GenBank/DDBJ databases">
        <authorList>
            <person name="Varghese N."/>
            <person name="Submissions S."/>
        </authorList>
    </citation>
    <scope>NUCLEOTIDE SEQUENCE [LARGE SCALE GENOMIC DNA]</scope>
    <source>
        <strain evidence="16">DSM 43163</strain>
    </source>
</reference>
<dbReference type="Gene3D" id="3.40.50.620">
    <property type="entry name" value="HUPs"/>
    <property type="match status" value="2"/>
</dbReference>
<proteinExistence type="inferred from homology"/>
<dbReference type="PROSITE" id="PS00178">
    <property type="entry name" value="AA_TRNA_LIGASE_I"/>
    <property type="match status" value="1"/>
</dbReference>
<dbReference type="CDD" id="cd07958">
    <property type="entry name" value="Anticodon_Ia_Leu_BEm"/>
    <property type="match status" value="1"/>
</dbReference>
<evidence type="ECO:0000256" key="3">
    <source>
        <dbReference type="ARBA" id="ARBA00022598"/>
    </source>
</evidence>
<name>A0A1H6CQ12_9ACTN</name>
<feature type="domain" description="Leucyl-tRNA synthetase editing" evidence="14">
    <location>
        <begin position="228"/>
        <end position="414"/>
    </location>
</feature>
<evidence type="ECO:0000256" key="4">
    <source>
        <dbReference type="ARBA" id="ARBA00022741"/>
    </source>
</evidence>
<dbReference type="Pfam" id="PF08264">
    <property type="entry name" value="Anticodon_1"/>
    <property type="match status" value="1"/>
</dbReference>
<comment type="similarity">
    <text evidence="1 9 10">Belongs to the class-I aminoacyl-tRNA synthetase family.</text>
</comment>
<feature type="binding site" evidence="9">
    <location>
        <position position="594"/>
    </location>
    <ligand>
        <name>ATP</name>
        <dbReference type="ChEBI" id="CHEBI:30616"/>
    </ligand>
</feature>
<gene>
    <name evidence="9" type="primary">leuS</name>
    <name evidence="15" type="ORF">SAMN04489712_110240</name>
</gene>
<dbReference type="InterPro" id="IPR025709">
    <property type="entry name" value="Leu_tRNA-synth_edit"/>
</dbReference>
<dbReference type="InterPro" id="IPR013155">
    <property type="entry name" value="M/V/L/I-tRNA-synth_anticd-bd"/>
</dbReference>
<feature type="domain" description="Aminoacyl-tRNA synthetase class Ia" evidence="11">
    <location>
        <begin position="428"/>
        <end position="619"/>
    </location>
</feature>
<keyword evidence="7 9" id="KW-0030">Aminoacyl-tRNA synthetase</keyword>
<keyword evidence="2 9" id="KW-0963">Cytoplasm</keyword>
<dbReference type="InterPro" id="IPR009080">
    <property type="entry name" value="tRNAsynth_Ia_anticodon-bd"/>
</dbReference>
<comment type="subcellular location">
    <subcellularLocation>
        <location evidence="9">Cytoplasm</location>
    </subcellularLocation>
</comment>
<evidence type="ECO:0000259" key="12">
    <source>
        <dbReference type="Pfam" id="PF08264"/>
    </source>
</evidence>
<dbReference type="GO" id="GO:0005829">
    <property type="term" value="C:cytosol"/>
    <property type="evidence" value="ECO:0007669"/>
    <property type="project" value="TreeGrafter"/>
</dbReference>
<dbReference type="HAMAP" id="MF_00049_B">
    <property type="entry name" value="Leu_tRNA_synth_B"/>
    <property type="match status" value="1"/>
</dbReference>
<evidence type="ECO:0000259" key="14">
    <source>
        <dbReference type="Pfam" id="PF13603"/>
    </source>
</evidence>
<dbReference type="InterPro" id="IPR002302">
    <property type="entry name" value="Leu-tRNA-ligase"/>
</dbReference>
<evidence type="ECO:0000313" key="15">
    <source>
        <dbReference type="EMBL" id="SEG74546.1"/>
    </source>
</evidence>
<evidence type="ECO:0000256" key="5">
    <source>
        <dbReference type="ARBA" id="ARBA00022840"/>
    </source>
</evidence>